<sequence>RAAKFRLLIHPWSRLAGAEPVSLRKSVDIEITGIPEHGWDISSAVQLLAPFCLVDRLAPETLNGSDMSVFWLTA</sequence>
<dbReference type="EnsemblPlants" id="AET5Gv20772600.1">
    <property type="protein sequence ID" value="AET5Gv20772600.1"/>
    <property type="gene ID" value="AET5Gv20772600"/>
</dbReference>
<reference evidence="1" key="4">
    <citation type="submission" date="2019-03" db="UniProtKB">
        <authorList>
            <consortium name="EnsemblPlants"/>
        </authorList>
    </citation>
    <scope>IDENTIFICATION</scope>
</reference>
<proteinExistence type="predicted"/>
<reference evidence="2" key="2">
    <citation type="journal article" date="2017" name="Nat. Plants">
        <title>The Aegilops tauschii genome reveals multiple impacts of transposons.</title>
        <authorList>
            <person name="Zhao G."/>
            <person name="Zou C."/>
            <person name="Li K."/>
            <person name="Wang K."/>
            <person name="Li T."/>
            <person name="Gao L."/>
            <person name="Zhang X."/>
            <person name="Wang H."/>
            <person name="Yang Z."/>
            <person name="Liu X."/>
            <person name="Jiang W."/>
            <person name="Mao L."/>
            <person name="Kong X."/>
            <person name="Jiao Y."/>
            <person name="Jia J."/>
        </authorList>
    </citation>
    <scope>NUCLEOTIDE SEQUENCE [LARGE SCALE GENOMIC DNA]</scope>
    <source>
        <strain evidence="2">cv. AL8/78</strain>
    </source>
</reference>
<keyword evidence="2" id="KW-1185">Reference proteome</keyword>
<dbReference type="AlphaFoldDB" id="A0A453LHQ1"/>
<dbReference type="InterPro" id="IPR053253">
    <property type="entry name" value="Sex_diff_modulator"/>
</dbReference>
<evidence type="ECO:0000313" key="2">
    <source>
        <dbReference type="Proteomes" id="UP000015105"/>
    </source>
</evidence>
<reference evidence="1" key="3">
    <citation type="journal article" date="2017" name="Nature">
        <title>Genome sequence of the progenitor of the wheat D genome Aegilops tauschii.</title>
        <authorList>
            <person name="Luo M.C."/>
            <person name="Gu Y.Q."/>
            <person name="Puiu D."/>
            <person name="Wang H."/>
            <person name="Twardziok S.O."/>
            <person name="Deal K.R."/>
            <person name="Huo N."/>
            <person name="Zhu T."/>
            <person name="Wang L."/>
            <person name="Wang Y."/>
            <person name="McGuire P.E."/>
            <person name="Liu S."/>
            <person name="Long H."/>
            <person name="Ramasamy R.K."/>
            <person name="Rodriguez J.C."/>
            <person name="Van S.L."/>
            <person name="Yuan L."/>
            <person name="Wang Z."/>
            <person name="Xia Z."/>
            <person name="Xiao L."/>
            <person name="Anderson O.D."/>
            <person name="Ouyang S."/>
            <person name="Liang Y."/>
            <person name="Zimin A.V."/>
            <person name="Pertea G."/>
            <person name="Qi P."/>
            <person name="Bennetzen J.L."/>
            <person name="Dai X."/>
            <person name="Dawson M.W."/>
            <person name="Muller H.G."/>
            <person name="Kugler K."/>
            <person name="Rivarola-Duarte L."/>
            <person name="Spannagl M."/>
            <person name="Mayer K.F.X."/>
            <person name="Lu F.H."/>
            <person name="Bevan M.W."/>
            <person name="Leroy P."/>
            <person name="Li P."/>
            <person name="You F.M."/>
            <person name="Sun Q."/>
            <person name="Liu Z."/>
            <person name="Lyons E."/>
            <person name="Wicker T."/>
            <person name="Salzberg S.L."/>
            <person name="Devos K.M."/>
            <person name="Dvorak J."/>
        </authorList>
    </citation>
    <scope>NUCLEOTIDE SEQUENCE [LARGE SCALE GENOMIC DNA]</scope>
    <source>
        <strain evidence="1">cv. AL8/78</strain>
    </source>
</reference>
<evidence type="ECO:0000313" key="1">
    <source>
        <dbReference type="EnsemblPlants" id="AET5Gv20772600.1"/>
    </source>
</evidence>
<accession>A0A453LHQ1</accession>
<dbReference type="PANTHER" id="PTHR33087">
    <property type="entry name" value="OS07G0539200 PROTEIN"/>
    <property type="match status" value="1"/>
</dbReference>
<protein>
    <submittedName>
        <fullName evidence="1">Uncharacterized protein</fullName>
    </submittedName>
</protein>
<reference evidence="2" key="1">
    <citation type="journal article" date="2014" name="Science">
        <title>Ancient hybridizations among the ancestral genomes of bread wheat.</title>
        <authorList>
            <consortium name="International Wheat Genome Sequencing Consortium,"/>
            <person name="Marcussen T."/>
            <person name="Sandve S.R."/>
            <person name="Heier L."/>
            <person name="Spannagl M."/>
            <person name="Pfeifer M."/>
            <person name="Jakobsen K.S."/>
            <person name="Wulff B.B."/>
            <person name="Steuernagel B."/>
            <person name="Mayer K.F."/>
            <person name="Olsen O.A."/>
        </authorList>
    </citation>
    <scope>NUCLEOTIDE SEQUENCE [LARGE SCALE GENOMIC DNA]</scope>
    <source>
        <strain evidence="2">cv. AL8/78</strain>
    </source>
</reference>
<dbReference type="Gramene" id="AET5Gv20772600.1">
    <property type="protein sequence ID" value="AET5Gv20772600.1"/>
    <property type="gene ID" value="AET5Gv20772600"/>
</dbReference>
<dbReference type="PANTHER" id="PTHR33087:SF42">
    <property type="entry name" value="DUF4283 DOMAIN-CONTAINING PROTEIN"/>
    <property type="match status" value="1"/>
</dbReference>
<organism evidence="1 2">
    <name type="scientific">Aegilops tauschii subsp. strangulata</name>
    <name type="common">Goatgrass</name>
    <dbReference type="NCBI Taxonomy" id="200361"/>
    <lineage>
        <taxon>Eukaryota</taxon>
        <taxon>Viridiplantae</taxon>
        <taxon>Streptophyta</taxon>
        <taxon>Embryophyta</taxon>
        <taxon>Tracheophyta</taxon>
        <taxon>Spermatophyta</taxon>
        <taxon>Magnoliopsida</taxon>
        <taxon>Liliopsida</taxon>
        <taxon>Poales</taxon>
        <taxon>Poaceae</taxon>
        <taxon>BOP clade</taxon>
        <taxon>Pooideae</taxon>
        <taxon>Triticodae</taxon>
        <taxon>Triticeae</taxon>
        <taxon>Triticinae</taxon>
        <taxon>Aegilops</taxon>
    </lineage>
</organism>
<dbReference type="Proteomes" id="UP000015105">
    <property type="component" value="Chromosome 5D"/>
</dbReference>
<reference evidence="1" key="5">
    <citation type="journal article" date="2021" name="G3 (Bethesda)">
        <title>Aegilops tauschii genome assembly Aet v5.0 features greater sequence contiguity and improved annotation.</title>
        <authorList>
            <person name="Wang L."/>
            <person name="Zhu T."/>
            <person name="Rodriguez J.C."/>
            <person name="Deal K.R."/>
            <person name="Dubcovsky J."/>
            <person name="McGuire P.E."/>
            <person name="Lux T."/>
            <person name="Spannagl M."/>
            <person name="Mayer K.F.X."/>
            <person name="Baldrich P."/>
            <person name="Meyers B.C."/>
            <person name="Huo N."/>
            <person name="Gu Y.Q."/>
            <person name="Zhou H."/>
            <person name="Devos K.M."/>
            <person name="Bennetzen J.L."/>
            <person name="Unver T."/>
            <person name="Budak H."/>
            <person name="Gulick P.J."/>
            <person name="Galiba G."/>
            <person name="Kalapos B."/>
            <person name="Nelson D.R."/>
            <person name="Li P."/>
            <person name="You F.M."/>
            <person name="Luo M.C."/>
            <person name="Dvorak J."/>
        </authorList>
    </citation>
    <scope>NUCLEOTIDE SEQUENCE [LARGE SCALE GENOMIC DNA]</scope>
    <source>
        <strain evidence="1">cv. AL8/78</strain>
    </source>
</reference>
<name>A0A453LHQ1_AEGTS</name>